<dbReference type="AlphaFoldDB" id="A0A9Q1J7A9"/>
<protein>
    <submittedName>
        <fullName evidence="2">Uncharacterized protein</fullName>
    </submittedName>
</protein>
<feature type="region of interest" description="Disordered" evidence="1">
    <location>
        <begin position="33"/>
        <end position="102"/>
    </location>
</feature>
<feature type="compositionally biased region" description="Basic and acidic residues" evidence="1">
    <location>
        <begin position="70"/>
        <end position="94"/>
    </location>
</feature>
<evidence type="ECO:0000313" key="3">
    <source>
        <dbReference type="Proteomes" id="UP001152622"/>
    </source>
</evidence>
<keyword evidence="3" id="KW-1185">Reference proteome</keyword>
<accession>A0A9Q1J7A9</accession>
<dbReference type="Proteomes" id="UP001152622">
    <property type="component" value="Chromosome 3"/>
</dbReference>
<dbReference type="EMBL" id="JAINUF010000003">
    <property type="protein sequence ID" value="KAJ8370279.1"/>
    <property type="molecule type" value="Genomic_DNA"/>
</dbReference>
<sequence>MHVSCLCLTRPCTRYGRIHVLCEAFLPLQTDTSPRSASKLRRYGRTVSERSTRVNSLARRSADPGAAGHAGREEAAEACERKRPATHMTKEHCAEAGVITAG</sequence>
<proteinExistence type="predicted"/>
<name>A0A9Q1J7A9_SYNKA</name>
<gene>
    <name evidence="2" type="ORF">SKAU_G00103070</name>
</gene>
<reference evidence="2" key="1">
    <citation type="journal article" date="2023" name="Science">
        <title>Genome structures resolve the early diversification of teleost fishes.</title>
        <authorList>
            <person name="Parey E."/>
            <person name="Louis A."/>
            <person name="Montfort J."/>
            <person name="Bouchez O."/>
            <person name="Roques C."/>
            <person name="Iampietro C."/>
            <person name="Lluch J."/>
            <person name="Castinel A."/>
            <person name="Donnadieu C."/>
            <person name="Desvignes T."/>
            <person name="Floi Bucao C."/>
            <person name="Jouanno E."/>
            <person name="Wen M."/>
            <person name="Mejri S."/>
            <person name="Dirks R."/>
            <person name="Jansen H."/>
            <person name="Henkel C."/>
            <person name="Chen W.J."/>
            <person name="Zahm M."/>
            <person name="Cabau C."/>
            <person name="Klopp C."/>
            <person name="Thompson A.W."/>
            <person name="Robinson-Rechavi M."/>
            <person name="Braasch I."/>
            <person name="Lecointre G."/>
            <person name="Bobe J."/>
            <person name="Postlethwait J.H."/>
            <person name="Berthelot C."/>
            <person name="Roest Crollius H."/>
            <person name="Guiguen Y."/>
        </authorList>
    </citation>
    <scope>NUCLEOTIDE SEQUENCE</scope>
    <source>
        <strain evidence="2">WJC10195</strain>
    </source>
</reference>
<evidence type="ECO:0000256" key="1">
    <source>
        <dbReference type="SAM" id="MobiDB-lite"/>
    </source>
</evidence>
<comment type="caution">
    <text evidence="2">The sequence shown here is derived from an EMBL/GenBank/DDBJ whole genome shotgun (WGS) entry which is preliminary data.</text>
</comment>
<evidence type="ECO:0000313" key="2">
    <source>
        <dbReference type="EMBL" id="KAJ8370279.1"/>
    </source>
</evidence>
<organism evidence="2 3">
    <name type="scientific">Synaphobranchus kaupii</name>
    <name type="common">Kaup's arrowtooth eel</name>
    <dbReference type="NCBI Taxonomy" id="118154"/>
    <lineage>
        <taxon>Eukaryota</taxon>
        <taxon>Metazoa</taxon>
        <taxon>Chordata</taxon>
        <taxon>Craniata</taxon>
        <taxon>Vertebrata</taxon>
        <taxon>Euteleostomi</taxon>
        <taxon>Actinopterygii</taxon>
        <taxon>Neopterygii</taxon>
        <taxon>Teleostei</taxon>
        <taxon>Anguilliformes</taxon>
        <taxon>Synaphobranchidae</taxon>
        <taxon>Synaphobranchus</taxon>
    </lineage>
</organism>